<feature type="transmembrane region" description="Helical" evidence="2">
    <location>
        <begin position="297"/>
        <end position="316"/>
    </location>
</feature>
<dbReference type="Proteomes" id="UP001234989">
    <property type="component" value="Chromosome 5"/>
</dbReference>
<dbReference type="PANTHER" id="PTHR24559:SF444">
    <property type="entry name" value="REVERSE TRANSCRIPTASE DOMAIN-CONTAINING PROTEIN"/>
    <property type="match status" value="1"/>
</dbReference>
<keyword evidence="2" id="KW-0812">Transmembrane</keyword>
<evidence type="ECO:0000256" key="2">
    <source>
        <dbReference type="SAM" id="Phobius"/>
    </source>
</evidence>
<keyword evidence="2" id="KW-0472">Membrane</keyword>
<gene>
    <name evidence="4" type="ORF">MTR67_023669</name>
</gene>
<evidence type="ECO:0000313" key="4">
    <source>
        <dbReference type="EMBL" id="WMV30284.1"/>
    </source>
</evidence>
<evidence type="ECO:0000256" key="1">
    <source>
        <dbReference type="SAM" id="MobiDB-lite"/>
    </source>
</evidence>
<protein>
    <recommendedName>
        <fullName evidence="3">Reverse transcriptase/retrotransposon-derived protein RNase H-like domain-containing protein</fullName>
    </recommendedName>
</protein>
<dbReference type="AlphaFoldDB" id="A0AAF0QTW5"/>
<organism evidence="4 5">
    <name type="scientific">Solanum verrucosum</name>
    <dbReference type="NCBI Taxonomy" id="315347"/>
    <lineage>
        <taxon>Eukaryota</taxon>
        <taxon>Viridiplantae</taxon>
        <taxon>Streptophyta</taxon>
        <taxon>Embryophyta</taxon>
        <taxon>Tracheophyta</taxon>
        <taxon>Spermatophyta</taxon>
        <taxon>Magnoliopsida</taxon>
        <taxon>eudicotyledons</taxon>
        <taxon>Gunneridae</taxon>
        <taxon>Pentapetalae</taxon>
        <taxon>asterids</taxon>
        <taxon>lamiids</taxon>
        <taxon>Solanales</taxon>
        <taxon>Solanaceae</taxon>
        <taxon>Solanoideae</taxon>
        <taxon>Solaneae</taxon>
        <taxon>Solanum</taxon>
    </lineage>
</organism>
<dbReference type="InterPro" id="IPR043502">
    <property type="entry name" value="DNA/RNA_pol_sf"/>
</dbReference>
<feature type="region of interest" description="Disordered" evidence="1">
    <location>
        <begin position="68"/>
        <end position="87"/>
    </location>
</feature>
<dbReference type="InterPro" id="IPR041577">
    <property type="entry name" value="RT_RNaseH_2"/>
</dbReference>
<keyword evidence="5" id="KW-1185">Reference proteome</keyword>
<dbReference type="InterPro" id="IPR043128">
    <property type="entry name" value="Rev_trsase/Diguanyl_cyclase"/>
</dbReference>
<dbReference type="EMBL" id="CP133616">
    <property type="protein sequence ID" value="WMV30284.1"/>
    <property type="molecule type" value="Genomic_DNA"/>
</dbReference>
<name>A0AAF0QTW5_SOLVR</name>
<keyword evidence="2" id="KW-1133">Transmembrane helix</keyword>
<evidence type="ECO:0000259" key="3">
    <source>
        <dbReference type="Pfam" id="PF17919"/>
    </source>
</evidence>
<dbReference type="SUPFAM" id="SSF56672">
    <property type="entry name" value="DNA/RNA polymerases"/>
    <property type="match status" value="1"/>
</dbReference>
<dbReference type="PANTHER" id="PTHR24559">
    <property type="entry name" value="TRANSPOSON TY3-I GAG-POL POLYPROTEIN"/>
    <property type="match status" value="1"/>
</dbReference>
<accession>A0AAF0QTW5</accession>
<dbReference type="Gene3D" id="3.30.70.270">
    <property type="match status" value="1"/>
</dbReference>
<reference evidence="4" key="1">
    <citation type="submission" date="2023-08" db="EMBL/GenBank/DDBJ databases">
        <title>A de novo genome assembly of Solanum verrucosum Schlechtendal, a Mexican diploid species geographically isolated from the other diploid A-genome species in potato relatives.</title>
        <authorList>
            <person name="Hosaka K."/>
        </authorList>
    </citation>
    <scope>NUCLEOTIDE SEQUENCE</scope>
    <source>
        <tissue evidence="4">Young leaves</tissue>
    </source>
</reference>
<feature type="domain" description="Reverse transcriptase/retrotransposon-derived protein RNase H-like" evidence="3">
    <location>
        <begin position="270"/>
        <end position="348"/>
    </location>
</feature>
<evidence type="ECO:0000313" key="5">
    <source>
        <dbReference type="Proteomes" id="UP001234989"/>
    </source>
</evidence>
<dbReference type="InterPro" id="IPR053134">
    <property type="entry name" value="RNA-dir_DNA_polymerase"/>
</dbReference>
<dbReference type="Pfam" id="PF17919">
    <property type="entry name" value="RT_RNaseH_2"/>
    <property type="match status" value="1"/>
</dbReference>
<proteinExistence type="predicted"/>
<sequence length="429" mass="49260">MIFESLVQCNLSVTEYEARFYELSKHATTIVLDEAERVFQFVRRLTLFIRSYVFREAREMASFQSIVSTPRGRGSHRGSSSFQRRGPVHASMPVAEVGPHHSNSTSPTMDLAPLAGVEAELSLVEVAGLLVGDQLRDILSKGFILPSVSPWGAPMLFVRKNDGSMRMCIDYRQLNKVKVKNKYPLPHIDNLFDRFQGAFLISKLDLRSDYHQLNIRASDILKTTFRTRYGYYEFLRLREEKRYAMFSKYEFWLDSIVVLGNVVSKEGIRWFDECEESFQNLKTLLMLAPIFTLPKKGVYFTVYCAAFGVGLGVFLMQKGKVIAYSSRQLKTHERNYPTHDLELVAIVWLELLKDYDITILYHPRKDNVVGGLTDFIEAHSTLVEQVRGNQFDDEKLCLIRDTVIREEAKEVVLDFDGVLRVGAGFLCLR</sequence>
<dbReference type="Gene3D" id="3.10.10.10">
    <property type="entry name" value="HIV Type 1 Reverse Transcriptase, subunit A, domain 1"/>
    <property type="match status" value="1"/>
</dbReference>
<dbReference type="CDD" id="cd01647">
    <property type="entry name" value="RT_LTR"/>
    <property type="match status" value="1"/>
</dbReference>